<organism evidence="1 2">
    <name type="scientific">Portunus trituberculatus</name>
    <name type="common">Swimming crab</name>
    <name type="synonym">Neptunus trituberculatus</name>
    <dbReference type="NCBI Taxonomy" id="210409"/>
    <lineage>
        <taxon>Eukaryota</taxon>
        <taxon>Metazoa</taxon>
        <taxon>Ecdysozoa</taxon>
        <taxon>Arthropoda</taxon>
        <taxon>Crustacea</taxon>
        <taxon>Multicrustacea</taxon>
        <taxon>Malacostraca</taxon>
        <taxon>Eumalacostraca</taxon>
        <taxon>Eucarida</taxon>
        <taxon>Decapoda</taxon>
        <taxon>Pleocyemata</taxon>
        <taxon>Brachyura</taxon>
        <taxon>Eubrachyura</taxon>
        <taxon>Portunoidea</taxon>
        <taxon>Portunidae</taxon>
        <taxon>Portuninae</taxon>
        <taxon>Portunus</taxon>
    </lineage>
</organism>
<evidence type="ECO:0000313" key="1">
    <source>
        <dbReference type="EMBL" id="MPC83351.1"/>
    </source>
</evidence>
<protein>
    <submittedName>
        <fullName evidence="1">Uncharacterized protein</fullName>
    </submittedName>
</protein>
<proteinExistence type="predicted"/>
<keyword evidence="2" id="KW-1185">Reference proteome</keyword>
<dbReference type="AlphaFoldDB" id="A0A5B7ID05"/>
<comment type="caution">
    <text evidence="1">The sequence shown here is derived from an EMBL/GenBank/DDBJ whole genome shotgun (WGS) entry which is preliminary data.</text>
</comment>
<dbReference type="EMBL" id="VSRR010062286">
    <property type="protein sequence ID" value="MPC83351.1"/>
    <property type="molecule type" value="Genomic_DNA"/>
</dbReference>
<dbReference type="Proteomes" id="UP000324222">
    <property type="component" value="Unassembled WGS sequence"/>
</dbReference>
<reference evidence="1 2" key="1">
    <citation type="submission" date="2019-05" db="EMBL/GenBank/DDBJ databases">
        <title>Another draft genome of Portunus trituberculatus and its Hox gene families provides insights of decapod evolution.</title>
        <authorList>
            <person name="Jeong J.-H."/>
            <person name="Song I."/>
            <person name="Kim S."/>
            <person name="Choi T."/>
            <person name="Kim D."/>
            <person name="Ryu S."/>
            <person name="Kim W."/>
        </authorList>
    </citation>
    <scope>NUCLEOTIDE SEQUENCE [LARGE SCALE GENOMIC DNA]</scope>
    <source>
        <tissue evidence="1">Muscle</tissue>
    </source>
</reference>
<gene>
    <name evidence="1" type="ORF">E2C01_078060</name>
</gene>
<sequence>MAPLGLTGERFISHQATRMGFNNPVNEIHCLSPLNGLRLVFPLNGSHPRIRSIYCAFPTECVTGLLLAPATTLSA</sequence>
<name>A0A5B7ID05_PORTR</name>
<accession>A0A5B7ID05</accession>
<evidence type="ECO:0000313" key="2">
    <source>
        <dbReference type="Proteomes" id="UP000324222"/>
    </source>
</evidence>